<dbReference type="EMBL" id="JAUUUU010000002">
    <property type="protein sequence ID" value="MDP1520269.1"/>
    <property type="molecule type" value="Genomic_DNA"/>
</dbReference>
<sequence>MNGSRVLKFLTRRLLMLAALSVIGIAVLVSLGRETIGSLDNYRTEINYFASEKLGLQVESQQLLGEWRRLKPRVTALDLSIRTPGAPEPAIQLERITLEVDLLRSVLARQLVWRELWVGGVQLSLQEDATGGWSISHLTLPEKQSEKDPSTLLNMLFDSDLLGVDKIIAHLNFYSGTHASLEGRDILLENSGDFHRLMAGLSLTGHEQAASLIVEAEGNPAKLDKLKAAGYLSINRVDLSGSFSALAKSWFPDLVERVGDIETDIEGDIWIDLTKGGKAELVGRLSAAEIPLNWLEDVPPVTQFKTDITGWFDPGESWGLRLQGLDFDWGDVAIEPLTVNYEQKVGALWGQGSMALSQINLSLVDDLMVQTGLASPKQEQMLLDLQPSGILRAVHLDLDLDGEHPEVSVKANLDNVAIQSWRGAPGARQLNGYVETDNANGFLELDSPEGLALYYPKTFDDYMEHSSFKGQLRWLWDGENHRLKIASGRIDMGGEEGEGNAHLYLDIPIARPELKPEMYLMVGVRDTHSRYRQRYLPATLNQGLLDWLDGALGEMAVPEVGFVWRGPLIGGEKGMRSIQLYLRVADGTLQFQPDWPPLEHLSSAMTLDNGELNVDIVGGTLGNTRVKRGEVLLRSTPGDTGQQLFVRANIDADAGEAVAVLAKSPLRSRVAGVVNWDISGPSRIDLDLRIPLSRDGTEGDYAVDADLSDAYLGLPDTDIRFSQLRGRLSYRDGKGLYANGLQGQFWGEPLVADIATGKDNLLVSGRGQLDMQALSEFIKLDSKRILQGKTDVEARLNVPLIDAGAPIGLQVNSQLQGATIDLPAPFAKVASASRDIKVDVAISDLQDIQITAEGGVSAHLQLRGSALRRSLLAVYSEDAELPGEGQFRITGEMEHFSLTEWMPYFAELVGEKTNPEQSLKTLFDGRIASLEVAGLEVTGAVASGRYVDGDWQVVLASNETAGQALVPTDTARPIRLDLEKLVLPSPPEGEAEAQDLDPSSFPLMEASIQDFSVGDSRLGYAKFRSEPTPHGVLFSGIDANLKGLRLGGDEVETTLLWERQAGVHYSQFSGMLQAGDVGEVMEAWGTPAALESKDALFFADLGWSGKPWEIKPSQLNGAMSLQVEKGRFYKSPAGAANALLRLISLFNFDNWLRRLSLDFSDLFEKGMSFDEMKGGLVFDAGNMSFDPPLVVKMPSGRFKMNGTANLIREDIDANLVTTLPVGTNLPWVAALVGGLPAAAGVYITGKIFEKQVDKLSSISYHITGPWDDPEVDVEKIFSDGGGK</sequence>
<evidence type="ECO:0000313" key="2">
    <source>
        <dbReference type="EMBL" id="MDP1520269.1"/>
    </source>
</evidence>
<reference evidence="2" key="1">
    <citation type="journal article" date="2010" name="Int. J. Syst. Evol. Microbiol.">
        <title>Porticoccus litoralis gen. nov., sp. nov., a gammaproteobacterium isolated from the Yellow Sea.</title>
        <authorList>
            <person name="Oh H.M."/>
            <person name="Kim H."/>
            <person name="Kim K.M."/>
            <person name="Min G.S."/>
            <person name="Cho J.C."/>
        </authorList>
    </citation>
    <scope>NUCLEOTIDE SEQUENCE</scope>
    <source>
        <strain evidence="2">DSM 25064</strain>
    </source>
</reference>
<comment type="caution">
    <text evidence="2">The sequence shown here is derived from an EMBL/GenBank/DDBJ whole genome shotgun (WGS) entry which is preliminary data.</text>
</comment>
<accession>A0AAW8B3E9</accession>
<organism evidence="2 3">
    <name type="scientific">Porticoccus litoralis</name>
    <dbReference type="NCBI Taxonomy" id="434086"/>
    <lineage>
        <taxon>Bacteria</taxon>
        <taxon>Pseudomonadati</taxon>
        <taxon>Pseudomonadota</taxon>
        <taxon>Gammaproteobacteria</taxon>
        <taxon>Cellvibrionales</taxon>
        <taxon>Porticoccaceae</taxon>
        <taxon>Porticoccus</taxon>
    </lineage>
</organism>
<dbReference type="Proteomes" id="UP001178354">
    <property type="component" value="Unassembled WGS sequence"/>
</dbReference>
<feature type="domain" description="YhdP central" evidence="1">
    <location>
        <begin position="6"/>
        <end position="1271"/>
    </location>
</feature>
<dbReference type="Pfam" id="PF13116">
    <property type="entry name" value="YhdP"/>
    <property type="match status" value="1"/>
</dbReference>
<evidence type="ECO:0000259" key="1">
    <source>
        <dbReference type="Pfam" id="PF13116"/>
    </source>
</evidence>
<evidence type="ECO:0000313" key="3">
    <source>
        <dbReference type="Proteomes" id="UP001178354"/>
    </source>
</evidence>
<protein>
    <submittedName>
        <fullName evidence="2">YhdP family protein</fullName>
    </submittedName>
</protein>
<dbReference type="InterPro" id="IPR025263">
    <property type="entry name" value="YhdP_central"/>
</dbReference>
<proteinExistence type="predicted"/>
<dbReference type="InterPro" id="IPR011836">
    <property type="entry name" value="YhdP"/>
</dbReference>
<dbReference type="PANTHER" id="PTHR38690">
    <property type="entry name" value="PROTEASE-RELATED"/>
    <property type="match status" value="1"/>
</dbReference>
<dbReference type="RefSeq" id="WP_305169835.1">
    <property type="nucleotide sequence ID" value="NZ_JAUUUU010000002.1"/>
</dbReference>
<keyword evidence="3" id="KW-1185">Reference proteome</keyword>
<dbReference type="PANTHER" id="PTHR38690:SF1">
    <property type="entry name" value="PROTEASE"/>
    <property type="match status" value="1"/>
</dbReference>
<dbReference type="NCBIfam" id="TIGR02099">
    <property type="entry name" value="YhdP family protein"/>
    <property type="match status" value="1"/>
</dbReference>
<name>A0AAW8B3E9_9GAMM</name>
<gene>
    <name evidence="2" type="ORF">Q8A57_04735</name>
</gene>
<reference evidence="2" key="2">
    <citation type="submission" date="2023-08" db="EMBL/GenBank/DDBJ databases">
        <authorList>
            <person name="Luo J."/>
        </authorList>
    </citation>
    <scope>NUCLEOTIDE SEQUENCE</scope>
    <source>
        <strain evidence="2">DSM 25064</strain>
    </source>
</reference>